<protein>
    <submittedName>
        <fullName evidence="5">Outer membrane protein, OMP85 family</fullName>
    </submittedName>
</protein>
<proteinExistence type="predicted"/>
<evidence type="ECO:0000256" key="2">
    <source>
        <dbReference type="ARBA" id="ARBA00023136"/>
    </source>
</evidence>
<comment type="caution">
    <text evidence="5">The sequence shown here is derived from an EMBL/GenBank/DDBJ whole genome shotgun (WGS) entry which is preliminary data.</text>
</comment>
<dbReference type="InterPro" id="IPR000184">
    <property type="entry name" value="Bac_surfAg_D15"/>
</dbReference>
<evidence type="ECO:0000313" key="5">
    <source>
        <dbReference type="EMBL" id="EAY27876.1"/>
    </source>
</evidence>
<evidence type="ECO:0000313" key="6">
    <source>
        <dbReference type="Proteomes" id="UP000004095"/>
    </source>
</evidence>
<comment type="subcellular location">
    <subcellularLocation>
        <location evidence="1">Membrane</location>
    </subcellularLocation>
</comment>
<reference evidence="5 6" key="1">
    <citation type="submission" date="2007-01" db="EMBL/GenBank/DDBJ databases">
        <authorList>
            <person name="Haygood M."/>
            <person name="Podell S."/>
            <person name="Anderson C."/>
            <person name="Hopkinson B."/>
            <person name="Roe K."/>
            <person name="Barbeau K."/>
            <person name="Gaasterland T."/>
            <person name="Ferriera S."/>
            <person name="Johnson J."/>
            <person name="Kravitz S."/>
            <person name="Beeson K."/>
            <person name="Sutton G."/>
            <person name="Rogers Y.-H."/>
            <person name="Friedman R."/>
            <person name="Frazier M."/>
            <person name="Venter J.C."/>
        </authorList>
    </citation>
    <scope>NUCLEOTIDE SEQUENCE [LARGE SCALE GENOMIC DNA]</scope>
    <source>
        <strain evidence="5 6">ATCC 23134</strain>
    </source>
</reference>
<dbReference type="AlphaFoldDB" id="A1ZP84"/>
<dbReference type="RefSeq" id="WP_002698890.1">
    <property type="nucleotide sequence ID" value="NZ_AAWS01000020.1"/>
</dbReference>
<gene>
    <name evidence="5" type="ORF">M23134_00317</name>
</gene>
<dbReference type="Gene3D" id="2.40.160.50">
    <property type="entry name" value="membrane protein fhac: a member of the omp85/tpsb transporter family"/>
    <property type="match status" value="1"/>
</dbReference>
<evidence type="ECO:0000259" key="4">
    <source>
        <dbReference type="Pfam" id="PF01103"/>
    </source>
</evidence>
<sequence length="389" mass="44816">MKRLIFLPILSILFLSFTVSAQEELDKEEGTLKKFVEIFTIHPNKKAAAADSSLYPSKIILAPIINYSPETSWGFGVGAKYLFKMRGSGDETRTSNMPLSAMYTLENQFILFSGFEIFTNREEWMIYGNFIYQDFPRLYYGIGRNTPTENEEHFNFNQVLFEPLLLKRIFTKHLFIGGGIRYNRVYNVKPKENGILDEQIFPGSSGATNIGLELAAVYDSRDNILNATKGWFMELTHGIYGKSLGGEHRFNLTRLDLKHYIKPFKNDDVLAFQFKAHISHGDVPFNELALFGSQEIMRGYYEGRFIERHLLAAQVEYRKKLIGRLGGVVFIGFGDVANRFHDFSIKNLRFSAGLGLRFLLEKRERLNIRLDWGFGKKTNNYYLNIAEAF</sequence>
<dbReference type="GO" id="GO:0019867">
    <property type="term" value="C:outer membrane"/>
    <property type="evidence" value="ECO:0007669"/>
    <property type="project" value="InterPro"/>
</dbReference>
<dbReference type="Proteomes" id="UP000004095">
    <property type="component" value="Unassembled WGS sequence"/>
</dbReference>
<dbReference type="EMBL" id="AAWS01000020">
    <property type="protein sequence ID" value="EAY27876.1"/>
    <property type="molecule type" value="Genomic_DNA"/>
</dbReference>
<feature type="domain" description="Bacterial surface antigen (D15)" evidence="4">
    <location>
        <begin position="205"/>
        <end position="374"/>
    </location>
</feature>
<accession>A1ZP84</accession>
<dbReference type="eggNOG" id="COG0729">
    <property type="taxonomic scope" value="Bacteria"/>
</dbReference>
<evidence type="ECO:0000256" key="1">
    <source>
        <dbReference type="ARBA" id="ARBA00004370"/>
    </source>
</evidence>
<dbReference type="OrthoDB" id="9771071at2"/>
<name>A1ZP84_MICM2</name>
<dbReference type="Pfam" id="PF01103">
    <property type="entry name" value="Omp85"/>
    <property type="match status" value="1"/>
</dbReference>
<feature type="chain" id="PRO_5002642093" evidence="3">
    <location>
        <begin position="22"/>
        <end position="389"/>
    </location>
</feature>
<keyword evidence="2" id="KW-0472">Membrane</keyword>
<organism evidence="5 6">
    <name type="scientific">Microscilla marina ATCC 23134</name>
    <dbReference type="NCBI Taxonomy" id="313606"/>
    <lineage>
        <taxon>Bacteria</taxon>
        <taxon>Pseudomonadati</taxon>
        <taxon>Bacteroidota</taxon>
        <taxon>Cytophagia</taxon>
        <taxon>Cytophagales</taxon>
        <taxon>Microscillaceae</taxon>
        <taxon>Microscilla</taxon>
    </lineage>
</organism>
<evidence type="ECO:0000256" key="3">
    <source>
        <dbReference type="SAM" id="SignalP"/>
    </source>
</evidence>
<feature type="signal peptide" evidence="3">
    <location>
        <begin position="1"/>
        <end position="21"/>
    </location>
</feature>
<keyword evidence="3" id="KW-0732">Signal</keyword>
<keyword evidence="6" id="KW-1185">Reference proteome</keyword>